<evidence type="ECO:0000256" key="1">
    <source>
        <dbReference type="ARBA" id="ARBA00004651"/>
    </source>
</evidence>
<gene>
    <name evidence="9" type="ORF">GCM10011611_50060</name>
</gene>
<evidence type="ECO:0000313" key="9">
    <source>
        <dbReference type="EMBL" id="GGF37570.1"/>
    </source>
</evidence>
<comment type="similarity">
    <text evidence="7">Belongs to the binding-protein-dependent transport system permease family.</text>
</comment>
<organism evidence="9 10">
    <name type="scientific">Aliidongia dinghuensis</name>
    <dbReference type="NCBI Taxonomy" id="1867774"/>
    <lineage>
        <taxon>Bacteria</taxon>
        <taxon>Pseudomonadati</taxon>
        <taxon>Pseudomonadota</taxon>
        <taxon>Alphaproteobacteria</taxon>
        <taxon>Rhodospirillales</taxon>
        <taxon>Dongiaceae</taxon>
        <taxon>Aliidongia</taxon>
    </lineage>
</organism>
<dbReference type="Pfam" id="PF00528">
    <property type="entry name" value="BPD_transp_1"/>
    <property type="match status" value="1"/>
</dbReference>
<feature type="transmembrane region" description="Helical" evidence="7">
    <location>
        <begin position="142"/>
        <end position="167"/>
    </location>
</feature>
<keyword evidence="6 7" id="KW-0472">Membrane</keyword>
<evidence type="ECO:0000256" key="6">
    <source>
        <dbReference type="ARBA" id="ARBA00023136"/>
    </source>
</evidence>
<dbReference type="GO" id="GO:0005886">
    <property type="term" value="C:plasma membrane"/>
    <property type="evidence" value="ECO:0007669"/>
    <property type="project" value="UniProtKB-SubCell"/>
</dbReference>
<dbReference type="Pfam" id="PF12911">
    <property type="entry name" value="OppC_N"/>
    <property type="match status" value="1"/>
</dbReference>
<dbReference type="InterPro" id="IPR025966">
    <property type="entry name" value="OppC_N"/>
</dbReference>
<dbReference type="CDD" id="cd06261">
    <property type="entry name" value="TM_PBP2"/>
    <property type="match status" value="1"/>
</dbReference>
<dbReference type="AlphaFoldDB" id="A0A8J3E5Q2"/>
<dbReference type="PANTHER" id="PTHR43386:SF6">
    <property type="entry name" value="ABC TRANSPORTER PERMEASE PROTEIN"/>
    <property type="match status" value="1"/>
</dbReference>
<dbReference type="Gene3D" id="1.10.3720.10">
    <property type="entry name" value="MetI-like"/>
    <property type="match status" value="1"/>
</dbReference>
<dbReference type="SUPFAM" id="SSF161098">
    <property type="entry name" value="MetI-like"/>
    <property type="match status" value="1"/>
</dbReference>
<dbReference type="InterPro" id="IPR035906">
    <property type="entry name" value="MetI-like_sf"/>
</dbReference>
<sequence length="298" mass="31480">MSVETVLSAPAAAKPLGFLGRHPMLRRLLGHRLFVTGAVLLLVVVLATVAADLIAPYSPLKNDFHYRLGAPNAVHLMGTDNFGRDVLSRVLYGGRTSLAIGVLAMLSSTVLGVIIGVGAGYFSRLDNPLMRAMDALMAFPGVLLAIALASVLGPSIGDVVIALAVTYAPRTARIVRAAVLVVRRMEYIDAARVAGAGHLRIILRHVLPNCLAPLIVQMTFIFAVSILAEAVLSFVGVGPPPPTPSWGNIIADGRNYIPSAPWISLFPGLVIAVTVLGVNLIGDGLRDVLDPRLKLEGR</sequence>
<keyword evidence="10" id="KW-1185">Reference proteome</keyword>
<protein>
    <submittedName>
        <fullName evidence="9">Peptide ABC transporter permease</fullName>
    </submittedName>
</protein>
<comment type="subcellular location">
    <subcellularLocation>
        <location evidence="1 7">Cell membrane</location>
        <topology evidence="1 7">Multi-pass membrane protein</topology>
    </subcellularLocation>
</comment>
<evidence type="ECO:0000256" key="7">
    <source>
        <dbReference type="RuleBase" id="RU363032"/>
    </source>
</evidence>
<feature type="domain" description="ABC transmembrane type-1" evidence="8">
    <location>
        <begin position="94"/>
        <end position="282"/>
    </location>
</feature>
<keyword evidence="2 7" id="KW-0813">Transport</keyword>
<accession>A0A8J3E5Q2</accession>
<dbReference type="Proteomes" id="UP000646365">
    <property type="component" value="Unassembled WGS sequence"/>
</dbReference>
<dbReference type="InterPro" id="IPR000515">
    <property type="entry name" value="MetI-like"/>
</dbReference>
<keyword evidence="4 7" id="KW-0812">Transmembrane</keyword>
<feature type="transmembrane region" description="Helical" evidence="7">
    <location>
        <begin position="210"/>
        <end position="235"/>
    </location>
</feature>
<evidence type="ECO:0000259" key="8">
    <source>
        <dbReference type="PROSITE" id="PS50928"/>
    </source>
</evidence>
<dbReference type="PANTHER" id="PTHR43386">
    <property type="entry name" value="OLIGOPEPTIDE TRANSPORT SYSTEM PERMEASE PROTEIN APPC"/>
    <property type="match status" value="1"/>
</dbReference>
<feature type="transmembrane region" description="Helical" evidence="7">
    <location>
        <begin position="33"/>
        <end position="55"/>
    </location>
</feature>
<feature type="transmembrane region" description="Helical" evidence="7">
    <location>
        <begin position="262"/>
        <end position="282"/>
    </location>
</feature>
<dbReference type="EMBL" id="BMJQ01000015">
    <property type="protein sequence ID" value="GGF37570.1"/>
    <property type="molecule type" value="Genomic_DNA"/>
</dbReference>
<dbReference type="InterPro" id="IPR050366">
    <property type="entry name" value="BP-dependent_transpt_permease"/>
</dbReference>
<proteinExistence type="inferred from homology"/>
<comment type="caution">
    <text evidence="9">The sequence shown here is derived from an EMBL/GenBank/DDBJ whole genome shotgun (WGS) entry which is preliminary data.</text>
</comment>
<evidence type="ECO:0000256" key="4">
    <source>
        <dbReference type="ARBA" id="ARBA00022692"/>
    </source>
</evidence>
<evidence type="ECO:0000256" key="2">
    <source>
        <dbReference type="ARBA" id="ARBA00022448"/>
    </source>
</evidence>
<dbReference type="PROSITE" id="PS50928">
    <property type="entry name" value="ABC_TM1"/>
    <property type="match status" value="1"/>
</dbReference>
<evidence type="ECO:0000256" key="3">
    <source>
        <dbReference type="ARBA" id="ARBA00022475"/>
    </source>
</evidence>
<reference evidence="9" key="1">
    <citation type="journal article" date="2014" name="Int. J. Syst. Evol. Microbiol.">
        <title>Complete genome sequence of Corynebacterium casei LMG S-19264T (=DSM 44701T), isolated from a smear-ripened cheese.</title>
        <authorList>
            <consortium name="US DOE Joint Genome Institute (JGI-PGF)"/>
            <person name="Walter F."/>
            <person name="Albersmeier A."/>
            <person name="Kalinowski J."/>
            <person name="Ruckert C."/>
        </authorList>
    </citation>
    <scope>NUCLEOTIDE SEQUENCE</scope>
    <source>
        <strain evidence="9">CGMCC 1.15725</strain>
    </source>
</reference>
<dbReference type="RefSeq" id="WP_189050896.1">
    <property type="nucleotide sequence ID" value="NZ_BMJQ01000015.1"/>
</dbReference>
<name>A0A8J3E5Q2_9PROT</name>
<dbReference type="GO" id="GO:0055085">
    <property type="term" value="P:transmembrane transport"/>
    <property type="evidence" value="ECO:0007669"/>
    <property type="project" value="InterPro"/>
</dbReference>
<keyword evidence="5 7" id="KW-1133">Transmembrane helix</keyword>
<evidence type="ECO:0000313" key="10">
    <source>
        <dbReference type="Proteomes" id="UP000646365"/>
    </source>
</evidence>
<reference evidence="9" key="2">
    <citation type="submission" date="2020-09" db="EMBL/GenBank/DDBJ databases">
        <authorList>
            <person name="Sun Q."/>
            <person name="Zhou Y."/>
        </authorList>
    </citation>
    <scope>NUCLEOTIDE SEQUENCE</scope>
    <source>
        <strain evidence="9">CGMCC 1.15725</strain>
    </source>
</reference>
<keyword evidence="3" id="KW-1003">Cell membrane</keyword>
<evidence type="ECO:0000256" key="5">
    <source>
        <dbReference type="ARBA" id="ARBA00022989"/>
    </source>
</evidence>
<feature type="transmembrane region" description="Helical" evidence="7">
    <location>
        <begin position="98"/>
        <end position="122"/>
    </location>
</feature>